<dbReference type="STRING" id="1817867.A3F83_15585"/>
<sequence>MSKLLPLLLLTVIGCTIQAPERRAKTETPALYDGKIYGIYQPLKLEQDEASIKISGETFSYTIDRKSGQITSAKALGSEFVAHGTSFPNPYVGLMPESDPGARVEGEDDRPRFSFEKALEIRPRLWSGGLTGAYRFDADKSTGVVTQVVSSAEDFVEIKSSGGYAWPDSGKASPLAWEIKYAIDVDGFTKITVKLTADKPVKLRWHCFDHAWFDRQAVDFLSTYQDLGSPPFDPRPAVAKPLDGLQTDEPALLSHWDPIVHLGNALTGIDISKEDFGDRWSGYRDSGVRLEDGRRFATDAVKTADGQVLIPYDSRGKRDIFTQIFAREGGVLELEEFDIRNTALPLNPGEAREKTFFVQLTPPKLPREELNSSRVVWPGPHQIVMAHFNGRREPWSPPAEDQIAQWAKIGVNLIVGGTDCFSGDYSHPAYPEKVRQFLDTAHRYGIQVIPYVTFSDYDFDAPGYQEYAADWMCSQAIEFRQETSLMCFGAEGWREHVERECDSLLTKFDFDGLYVDHWFTTRFCNNPRHGCGGYLGRYVTEGYHDFARRLRRVVAAHTDGKGIMLLNSNALISSTNLAWFDMRLLGENDNPLLLPGEELLATWNGKRTGVQSSIMWRENQDPLDMLNFSANFAFSFTLLGSRGDRNILDSWIVAEPGSEMGLNRLYWDVLRFFDVNRARRFSTFDSRNIVSLARPGSQATAFAREGRLLLFLGYLAQQTENPAKGARPGRPDTLSVSQPEALGLDSGTRYRIVDLVNSRYFSSRSWTAEELKSVPLTLILGRTSILLLTPEEEGPQLVYFRGADSANILQEGQDSLALQVKAVEGSPVSFYFDLHGGALSSGTAGIAPEKPSGDFTVFSGLLPADKRVVFAREP</sequence>
<feature type="domain" description="DUF6259" evidence="1">
    <location>
        <begin position="432"/>
        <end position="553"/>
    </location>
</feature>
<dbReference type="Pfam" id="PF19773">
    <property type="entry name" value="DUF6259"/>
    <property type="match status" value="1"/>
</dbReference>
<reference evidence="2 3" key="1">
    <citation type="journal article" date="2016" name="Nat. Commun.">
        <title>Thousands of microbial genomes shed light on interconnected biogeochemical processes in an aquifer system.</title>
        <authorList>
            <person name="Anantharaman K."/>
            <person name="Brown C.T."/>
            <person name="Hug L.A."/>
            <person name="Sharon I."/>
            <person name="Castelle C.J."/>
            <person name="Probst A.J."/>
            <person name="Thomas B.C."/>
            <person name="Singh A."/>
            <person name="Wilkins M.J."/>
            <person name="Karaoz U."/>
            <person name="Brodie E.L."/>
            <person name="Williams K.H."/>
            <person name="Hubbard S.S."/>
            <person name="Banfield J.F."/>
        </authorList>
    </citation>
    <scope>NUCLEOTIDE SEQUENCE [LARGE SCALE GENOMIC DNA]</scope>
</reference>
<evidence type="ECO:0000259" key="1">
    <source>
        <dbReference type="Pfam" id="PF19773"/>
    </source>
</evidence>
<proteinExistence type="predicted"/>
<dbReference type="InterPro" id="IPR046226">
    <property type="entry name" value="DUF6259"/>
</dbReference>
<dbReference type="AlphaFoldDB" id="A0A1F5YLY0"/>
<organism evidence="2 3">
    <name type="scientific">Candidatus Glassbacteria bacterium RIFCSPLOWO2_12_FULL_58_11</name>
    <dbReference type="NCBI Taxonomy" id="1817867"/>
    <lineage>
        <taxon>Bacteria</taxon>
        <taxon>Candidatus Glassiibacteriota</taxon>
    </lineage>
</organism>
<dbReference type="Proteomes" id="UP000179129">
    <property type="component" value="Unassembled WGS sequence"/>
</dbReference>
<dbReference type="PROSITE" id="PS51257">
    <property type="entry name" value="PROKAR_LIPOPROTEIN"/>
    <property type="match status" value="1"/>
</dbReference>
<evidence type="ECO:0000313" key="2">
    <source>
        <dbReference type="EMBL" id="OGG01155.1"/>
    </source>
</evidence>
<name>A0A1F5YLY0_9BACT</name>
<gene>
    <name evidence="2" type="ORF">A3F83_15585</name>
</gene>
<comment type="caution">
    <text evidence="2">The sequence shown here is derived from an EMBL/GenBank/DDBJ whole genome shotgun (WGS) entry which is preliminary data.</text>
</comment>
<dbReference type="SUPFAM" id="SSF51445">
    <property type="entry name" value="(Trans)glycosidases"/>
    <property type="match status" value="1"/>
</dbReference>
<accession>A0A1F5YLY0</accession>
<protein>
    <recommendedName>
        <fullName evidence="1">DUF6259 domain-containing protein</fullName>
    </recommendedName>
</protein>
<evidence type="ECO:0000313" key="3">
    <source>
        <dbReference type="Proteomes" id="UP000179129"/>
    </source>
</evidence>
<dbReference type="EMBL" id="MFIX01000221">
    <property type="protein sequence ID" value="OGG01155.1"/>
    <property type="molecule type" value="Genomic_DNA"/>
</dbReference>
<dbReference type="InterPro" id="IPR017853">
    <property type="entry name" value="GH"/>
</dbReference>